<dbReference type="InterPro" id="IPR003593">
    <property type="entry name" value="AAA+_ATPase"/>
</dbReference>
<dbReference type="PANTHER" id="PTHR43335">
    <property type="entry name" value="ABC TRANSPORTER, ATP-BINDING PROTEIN"/>
    <property type="match status" value="1"/>
</dbReference>
<dbReference type="InterPro" id="IPR027417">
    <property type="entry name" value="P-loop_NTPase"/>
</dbReference>
<dbReference type="SUPFAM" id="SSF52540">
    <property type="entry name" value="P-loop containing nucleoside triphosphate hydrolases"/>
    <property type="match status" value="1"/>
</dbReference>
<keyword evidence="7" id="KW-1185">Reference proteome</keyword>
<evidence type="ECO:0000313" key="7">
    <source>
        <dbReference type="Proteomes" id="UP001149140"/>
    </source>
</evidence>
<dbReference type="EMBL" id="JAPDOD010000088">
    <property type="protein sequence ID" value="MDA0167117.1"/>
    <property type="molecule type" value="Genomic_DNA"/>
</dbReference>
<dbReference type="GO" id="GO:0016887">
    <property type="term" value="F:ATP hydrolysis activity"/>
    <property type="evidence" value="ECO:0007669"/>
    <property type="project" value="InterPro"/>
</dbReference>
<evidence type="ECO:0000259" key="5">
    <source>
        <dbReference type="PROSITE" id="PS50893"/>
    </source>
</evidence>
<gene>
    <name evidence="6" type="ORF">OM076_43050</name>
</gene>
<evidence type="ECO:0000256" key="4">
    <source>
        <dbReference type="ARBA" id="ARBA00022840"/>
    </source>
</evidence>
<dbReference type="PROSITE" id="PS00211">
    <property type="entry name" value="ABC_TRANSPORTER_1"/>
    <property type="match status" value="1"/>
</dbReference>
<dbReference type="PANTHER" id="PTHR43335:SF4">
    <property type="entry name" value="ABC TRANSPORTER, ATP-BINDING PROTEIN"/>
    <property type="match status" value="1"/>
</dbReference>
<dbReference type="Gene3D" id="3.40.50.300">
    <property type="entry name" value="P-loop containing nucleotide triphosphate hydrolases"/>
    <property type="match status" value="1"/>
</dbReference>
<dbReference type="PROSITE" id="PS50893">
    <property type="entry name" value="ABC_TRANSPORTER_2"/>
    <property type="match status" value="1"/>
</dbReference>
<feature type="domain" description="ABC transporter" evidence="5">
    <location>
        <begin position="2"/>
        <end position="221"/>
    </location>
</feature>
<keyword evidence="2" id="KW-0813">Transport</keyword>
<keyword evidence="4 6" id="KW-0067">ATP-binding</keyword>
<dbReference type="AlphaFoldDB" id="A0A9X3S6R5"/>
<sequence length="280" mass="29821">MARRYGDRVALDGVSFSVEPGQTFGFVGPNGAGKTTTMRIILGVLSADAGEVRWNGSPVDAGTRRRFGYMPEERGLYPKMRVRTQLVYLASLHGVVAAEAAADRWIERLGLGDRAEDRVEALSLGNQQRVQLAAALVHEPELLVLDEPFSGLDPVGVDVLSGVLAEYAATGVPVVFSSHQLELVERICEAVAIIKDGRLVASGTVEALRGTGTGAIRVIVEGDPEIDVPGARVLDRGPNGWVFEGAGSDAILDAARAAGRVSYFAVERPTLADLFREAVK</sequence>
<comment type="similarity">
    <text evidence="1">Belongs to the ABC transporter superfamily.</text>
</comment>
<keyword evidence="3" id="KW-0547">Nucleotide-binding</keyword>
<comment type="caution">
    <text evidence="6">The sequence shown here is derived from an EMBL/GenBank/DDBJ whole genome shotgun (WGS) entry which is preliminary data.</text>
</comment>
<proteinExistence type="inferred from homology"/>
<dbReference type="GO" id="GO:0005524">
    <property type="term" value="F:ATP binding"/>
    <property type="evidence" value="ECO:0007669"/>
    <property type="project" value="UniProtKB-KW"/>
</dbReference>
<reference evidence="6" key="1">
    <citation type="submission" date="2022-10" db="EMBL/GenBank/DDBJ databases">
        <title>The WGS of Solirubrobacter ginsenosidimutans DSM 21036.</title>
        <authorList>
            <person name="Jiang Z."/>
        </authorList>
    </citation>
    <scope>NUCLEOTIDE SEQUENCE</scope>
    <source>
        <strain evidence="6">DSM 21036</strain>
    </source>
</reference>
<dbReference type="InterPro" id="IPR017871">
    <property type="entry name" value="ABC_transporter-like_CS"/>
</dbReference>
<dbReference type="Proteomes" id="UP001149140">
    <property type="component" value="Unassembled WGS sequence"/>
</dbReference>
<evidence type="ECO:0000313" key="6">
    <source>
        <dbReference type="EMBL" id="MDA0167117.1"/>
    </source>
</evidence>
<accession>A0A9X3S6R5</accession>
<evidence type="ECO:0000256" key="1">
    <source>
        <dbReference type="ARBA" id="ARBA00005417"/>
    </source>
</evidence>
<organism evidence="6 7">
    <name type="scientific">Solirubrobacter ginsenosidimutans</name>
    <dbReference type="NCBI Taxonomy" id="490573"/>
    <lineage>
        <taxon>Bacteria</taxon>
        <taxon>Bacillati</taxon>
        <taxon>Actinomycetota</taxon>
        <taxon>Thermoleophilia</taxon>
        <taxon>Solirubrobacterales</taxon>
        <taxon>Solirubrobacteraceae</taxon>
        <taxon>Solirubrobacter</taxon>
    </lineage>
</organism>
<name>A0A9X3S6R5_9ACTN</name>
<dbReference type="SMART" id="SM00382">
    <property type="entry name" value="AAA"/>
    <property type="match status" value="1"/>
</dbReference>
<dbReference type="Pfam" id="PF00005">
    <property type="entry name" value="ABC_tran"/>
    <property type="match status" value="1"/>
</dbReference>
<dbReference type="InterPro" id="IPR003439">
    <property type="entry name" value="ABC_transporter-like_ATP-bd"/>
</dbReference>
<protein>
    <submittedName>
        <fullName evidence="6">ATP-binding cassette domain-containing protein</fullName>
    </submittedName>
</protein>
<evidence type="ECO:0000256" key="3">
    <source>
        <dbReference type="ARBA" id="ARBA00022741"/>
    </source>
</evidence>
<evidence type="ECO:0000256" key="2">
    <source>
        <dbReference type="ARBA" id="ARBA00022448"/>
    </source>
</evidence>